<accession>A0A423XNN8</accession>
<reference evidence="1 2" key="1">
    <citation type="submission" date="2015-09" db="EMBL/GenBank/DDBJ databases">
        <title>Host preference determinants of Valsa canker pathogens revealed by comparative genomics.</title>
        <authorList>
            <person name="Yin Z."/>
            <person name="Huang L."/>
        </authorList>
    </citation>
    <scope>NUCLEOTIDE SEQUENCE [LARGE SCALE GENOMIC DNA]</scope>
    <source>
        <strain evidence="1 2">SXYLt</strain>
    </source>
</reference>
<gene>
    <name evidence="1" type="ORF">VPNG_00479</name>
</gene>
<sequence>MNAQPCVLLNGWPGVGKDTVAETLSLLIGDNKTSLLDWDKAQGGSFQPLPYGEEEVRKARDECFAEQVEHPSTLDKMVICTDCISDTPEGRKLARDFEIVADRSKRLLIPINLECHVEENMRRLQEAERRVSMKEKKQVPLTIARIEAVQSPMEARTVRFEGGKLFVFKQRQGLTINITRMPPHEAALQILSFIRDLIARLDHELSTEETTPLEAKELAWA</sequence>
<dbReference type="OrthoDB" id="5426988at2759"/>
<dbReference type="EMBL" id="LKEB01000001">
    <property type="protein sequence ID" value="ROW18197.1"/>
    <property type="molecule type" value="Genomic_DNA"/>
</dbReference>
<dbReference type="Gene3D" id="3.40.50.300">
    <property type="entry name" value="P-loop containing nucleotide triphosphate hydrolases"/>
    <property type="match status" value="1"/>
</dbReference>
<keyword evidence="2" id="KW-1185">Reference proteome</keyword>
<evidence type="ECO:0000313" key="1">
    <source>
        <dbReference type="EMBL" id="ROW18197.1"/>
    </source>
</evidence>
<proteinExistence type="predicted"/>
<dbReference type="STRING" id="1230097.A0A423XNN8"/>
<dbReference type="Pfam" id="PF13238">
    <property type="entry name" value="AAA_18"/>
    <property type="match status" value="1"/>
</dbReference>
<dbReference type="AlphaFoldDB" id="A0A423XNN8"/>
<evidence type="ECO:0000313" key="2">
    <source>
        <dbReference type="Proteomes" id="UP000285146"/>
    </source>
</evidence>
<name>A0A423XNN8_9PEZI</name>
<protein>
    <submittedName>
        <fullName evidence="1">Uncharacterized protein</fullName>
    </submittedName>
</protein>
<dbReference type="Proteomes" id="UP000285146">
    <property type="component" value="Unassembled WGS sequence"/>
</dbReference>
<dbReference type="InterPro" id="IPR027417">
    <property type="entry name" value="P-loop_NTPase"/>
</dbReference>
<dbReference type="InParanoid" id="A0A423XNN8"/>
<dbReference type="SUPFAM" id="SSF52540">
    <property type="entry name" value="P-loop containing nucleoside triphosphate hydrolases"/>
    <property type="match status" value="1"/>
</dbReference>
<organism evidence="1 2">
    <name type="scientific">Cytospora leucostoma</name>
    <dbReference type="NCBI Taxonomy" id="1230097"/>
    <lineage>
        <taxon>Eukaryota</taxon>
        <taxon>Fungi</taxon>
        <taxon>Dikarya</taxon>
        <taxon>Ascomycota</taxon>
        <taxon>Pezizomycotina</taxon>
        <taxon>Sordariomycetes</taxon>
        <taxon>Sordariomycetidae</taxon>
        <taxon>Diaporthales</taxon>
        <taxon>Cytosporaceae</taxon>
        <taxon>Cytospora</taxon>
    </lineage>
</organism>
<comment type="caution">
    <text evidence="1">The sequence shown here is derived from an EMBL/GenBank/DDBJ whole genome shotgun (WGS) entry which is preliminary data.</text>
</comment>